<comment type="caution">
    <text evidence="4">The sequence shown here is derived from an EMBL/GenBank/DDBJ whole genome shotgun (WGS) entry which is preliminary data.</text>
</comment>
<feature type="domain" description="N-acetyltransferase" evidence="3">
    <location>
        <begin position="16"/>
        <end position="181"/>
    </location>
</feature>
<sequence length="191" mass="21423">SLSLQIGSMSPERRPADIRRATEADMPAVCTIVNHYIETSTVNFRTEPQEPQEWTDDLVRLRERYPWLVAEVDGEVAGIAYAGPWKARNAYDWTAESTVYVSPRHQRTGLGSTLYTHLLKSLEAQGFKSVVAVIGLPNDPSVRMHEALGYAPRGMLRAAGFKHGNWHDVGFWQLDFSLPVPPRPVLPVTEI</sequence>
<dbReference type="Pfam" id="PF00583">
    <property type="entry name" value="Acetyltransf_1"/>
    <property type="match status" value="1"/>
</dbReference>
<name>A0ABT6VDV2_9FLAO</name>
<dbReference type="SUPFAM" id="SSF55729">
    <property type="entry name" value="Acyl-CoA N-acyltransferases (Nat)"/>
    <property type="match status" value="1"/>
</dbReference>
<dbReference type="NCBIfam" id="NF040502">
    <property type="entry name" value="PPT_acetyltrans"/>
    <property type="match status" value="1"/>
</dbReference>
<accession>A0ABT6VDV2</accession>
<dbReference type="CDD" id="cd04301">
    <property type="entry name" value="NAT_SF"/>
    <property type="match status" value="1"/>
</dbReference>
<feature type="non-terminal residue" evidence="4">
    <location>
        <position position="1"/>
    </location>
</feature>
<dbReference type="PANTHER" id="PTHR43072">
    <property type="entry name" value="N-ACETYLTRANSFERASE"/>
    <property type="match status" value="1"/>
</dbReference>
<dbReference type="RefSeq" id="WP_282718685.1">
    <property type="nucleotide sequence ID" value="NZ_JASCRZ010000027.1"/>
</dbReference>
<evidence type="ECO:0000259" key="3">
    <source>
        <dbReference type="PROSITE" id="PS51186"/>
    </source>
</evidence>
<dbReference type="Proteomes" id="UP001243403">
    <property type="component" value="Unassembled WGS sequence"/>
</dbReference>
<proteinExistence type="predicted"/>
<keyword evidence="5" id="KW-1185">Reference proteome</keyword>
<evidence type="ECO:0000256" key="2">
    <source>
        <dbReference type="ARBA" id="ARBA00023315"/>
    </source>
</evidence>
<dbReference type="InterPro" id="IPR000182">
    <property type="entry name" value="GNAT_dom"/>
</dbReference>
<evidence type="ECO:0000313" key="4">
    <source>
        <dbReference type="EMBL" id="MDI5896414.1"/>
    </source>
</evidence>
<dbReference type="InterPro" id="IPR016181">
    <property type="entry name" value="Acyl_CoA_acyltransferase"/>
</dbReference>
<protein>
    <submittedName>
        <fullName evidence="4">Phosphinothricin N-acetyltransferase</fullName>
    </submittedName>
</protein>
<reference evidence="4 5" key="1">
    <citation type="submission" date="2023-04" db="EMBL/GenBank/DDBJ databases">
        <title>Two novel species of Flavobacterium.</title>
        <authorList>
            <person name="Liu Q."/>
            <person name="Xin Y.-H."/>
        </authorList>
    </citation>
    <scope>NUCLEOTIDE SEQUENCE [LARGE SCALE GENOMIC DNA]</scope>
    <source>
        <strain evidence="4 5">LB1P51</strain>
    </source>
</reference>
<dbReference type="PROSITE" id="PS51186">
    <property type="entry name" value="GNAT"/>
    <property type="match status" value="1"/>
</dbReference>
<dbReference type="PANTHER" id="PTHR43072:SF23">
    <property type="entry name" value="UPF0039 PROTEIN C11D3.02C"/>
    <property type="match status" value="1"/>
</dbReference>
<organism evidence="4 5">
    <name type="scientific">Flavobacterium algoritolerans</name>
    <dbReference type="NCBI Taxonomy" id="3041254"/>
    <lineage>
        <taxon>Bacteria</taxon>
        <taxon>Pseudomonadati</taxon>
        <taxon>Bacteroidota</taxon>
        <taxon>Flavobacteriia</taxon>
        <taxon>Flavobacteriales</taxon>
        <taxon>Flavobacteriaceae</taxon>
        <taxon>Flavobacterium</taxon>
    </lineage>
</organism>
<dbReference type="EMBL" id="JASCRZ010000027">
    <property type="protein sequence ID" value="MDI5896414.1"/>
    <property type="molecule type" value="Genomic_DNA"/>
</dbReference>
<gene>
    <name evidence="4" type="primary">pat</name>
    <name evidence="4" type="ORF">QLS65_16120</name>
</gene>
<keyword evidence="1" id="KW-0808">Transferase</keyword>
<keyword evidence="2" id="KW-0012">Acyltransferase</keyword>
<evidence type="ECO:0000313" key="5">
    <source>
        <dbReference type="Proteomes" id="UP001243403"/>
    </source>
</evidence>
<dbReference type="Gene3D" id="3.40.630.30">
    <property type="match status" value="1"/>
</dbReference>
<evidence type="ECO:0000256" key="1">
    <source>
        <dbReference type="ARBA" id="ARBA00022679"/>
    </source>
</evidence>